<dbReference type="RefSeq" id="WP_189247890.1">
    <property type="nucleotide sequence ID" value="NZ_BMQJ01000009.1"/>
</dbReference>
<dbReference type="Proteomes" id="UP000611554">
    <property type="component" value="Unassembled WGS sequence"/>
</dbReference>
<protein>
    <submittedName>
        <fullName evidence="1">Uncharacterized protein</fullName>
    </submittedName>
</protein>
<name>A0ABQ2QZC2_9ACTN</name>
<evidence type="ECO:0000313" key="2">
    <source>
        <dbReference type="Proteomes" id="UP000611554"/>
    </source>
</evidence>
<comment type="caution">
    <text evidence="1">The sequence shown here is derived from an EMBL/GenBank/DDBJ whole genome shotgun (WGS) entry which is preliminary data.</text>
</comment>
<sequence>MTQAIWDSLVAETQFATELTVTGLRRLCSVPTEPELFPGGYKALNYALHVGMHSYSSGLERLCKLAIACNVYAATGTFPNLRSYSHKIGNLLDAVGALTPTSHGTSICKAKYLVRPLDGLDPDLTSMVERFANGAGRYEHLDSLWNGETEVSTYNEWSAIAARSSVSDEVRELTSIKKAMAEAIGSELVDRGLESTGQMAMEDLALPTYEPSVGMALSLFRKVRWASTMLDTATYYTRQELPLLGEVVAPIFCHSSADFFKYHIAKIEDEEAVVEELREVFKRIRVREAEEDAEDLD</sequence>
<gene>
    <name evidence="1" type="ORF">GCM10010140_38940</name>
</gene>
<evidence type="ECO:0000313" key="1">
    <source>
        <dbReference type="EMBL" id="GGQ04977.1"/>
    </source>
</evidence>
<keyword evidence="2" id="KW-1185">Reference proteome</keyword>
<proteinExistence type="predicted"/>
<organism evidence="1 2">
    <name type="scientific">Streptosporangium pseudovulgare</name>
    <dbReference type="NCBI Taxonomy" id="35765"/>
    <lineage>
        <taxon>Bacteria</taxon>
        <taxon>Bacillati</taxon>
        <taxon>Actinomycetota</taxon>
        <taxon>Actinomycetes</taxon>
        <taxon>Streptosporangiales</taxon>
        <taxon>Streptosporangiaceae</taxon>
        <taxon>Streptosporangium</taxon>
    </lineage>
</organism>
<dbReference type="EMBL" id="BMQJ01000009">
    <property type="protein sequence ID" value="GGQ04977.1"/>
    <property type="molecule type" value="Genomic_DNA"/>
</dbReference>
<reference evidence="2" key="1">
    <citation type="journal article" date="2019" name="Int. J. Syst. Evol. Microbiol.">
        <title>The Global Catalogue of Microorganisms (GCM) 10K type strain sequencing project: providing services to taxonomists for standard genome sequencing and annotation.</title>
        <authorList>
            <consortium name="The Broad Institute Genomics Platform"/>
            <consortium name="The Broad Institute Genome Sequencing Center for Infectious Disease"/>
            <person name="Wu L."/>
            <person name="Ma J."/>
        </authorList>
    </citation>
    <scope>NUCLEOTIDE SEQUENCE [LARGE SCALE GENOMIC DNA]</scope>
    <source>
        <strain evidence="2">JCM 3115</strain>
    </source>
</reference>
<accession>A0ABQ2QZC2</accession>